<dbReference type="AlphaFoldDB" id="A0AAV1TST8"/>
<keyword evidence="3" id="KW-0862">Zinc</keyword>
<dbReference type="EMBL" id="CAKLBY020000086">
    <property type="protein sequence ID" value="CAK7925325.1"/>
    <property type="molecule type" value="Genomic_DNA"/>
</dbReference>
<dbReference type="Proteomes" id="UP001162060">
    <property type="component" value="Unassembled WGS sequence"/>
</dbReference>
<name>A0AAV1TST8_9STRA</name>
<dbReference type="InterPro" id="IPR046341">
    <property type="entry name" value="SET_dom_sf"/>
</dbReference>
<dbReference type="Gene3D" id="1.10.220.160">
    <property type="match status" value="1"/>
</dbReference>
<dbReference type="InterPro" id="IPR002893">
    <property type="entry name" value="Znf_MYND"/>
</dbReference>
<evidence type="ECO:0000256" key="2">
    <source>
        <dbReference type="ARBA" id="ARBA00022771"/>
    </source>
</evidence>
<evidence type="ECO:0000313" key="7">
    <source>
        <dbReference type="Proteomes" id="UP001162060"/>
    </source>
</evidence>
<dbReference type="PANTHER" id="PTHR12197">
    <property type="entry name" value="HISTONE-LYSINE N-METHYLTRANSFERASE SMYD"/>
    <property type="match status" value="1"/>
</dbReference>
<keyword evidence="2 4" id="KW-0863">Zinc-finger</keyword>
<evidence type="ECO:0000259" key="5">
    <source>
        <dbReference type="PROSITE" id="PS50865"/>
    </source>
</evidence>
<accession>A0AAV1TST8</accession>
<keyword evidence="1" id="KW-0479">Metal-binding</keyword>
<dbReference type="InterPro" id="IPR050869">
    <property type="entry name" value="H3K4_H4K5_MeTrfase"/>
</dbReference>
<dbReference type="GO" id="GO:0005634">
    <property type="term" value="C:nucleus"/>
    <property type="evidence" value="ECO:0007669"/>
    <property type="project" value="TreeGrafter"/>
</dbReference>
<evidence type="ECO:0000256" key="1">
    <source>
        <dbReference type="ARBA" id="ARBA00022723"/>
    </source>
</evidence>
<evidence type="ECO:0000313" key="6">
    <source>
        <dbReference type="EMBL" id="CAK7925325.1"/>
    </source>
</evidence>
<sequence length="538" mass="59344">MATTTTTSSSSIHVLLTGVLLPACCRPQGDSSSVDCLSPFPSSHLLHAQVVCINAVAGLSYVVWKCTSPSASGTFPDAFSPPGNVHSKWFLQQNVTIVERVSPEANVALDCDSNDSKGDVENPLVMLWRSRTSQMGRFTVAKQLIRTGQRAFQAAAFAVIVREAQVARRCHWCFLRLCKKAVQCADCAFARYCSRDCLAADATLHDFQCRALRALKCRNNGDGKVGDVETVRLALAVLSMNRFVRNPHALKQLVVHCAEESASARAEARNAVEFIVKNAGRVLDRKLVWTTLERVRCNAHPLYVDGVTCVGSGVFPDAAMALNHSCLPNVVPSFDPRTRTLAFHAIADIPPEHAVECAYIDLLQTRKRRQALLSQGFGFACVCLRCTSERGLASTHGQDVADENEQEGQTEMRVMEELMQLAHSSHAGAMQHLSRLKRECAGVFKHNCEAQFALYTAELQLARVGCDWKRVVDAAEMLLTIWTRCGLPKNYHTTETLYMQIYCAARRAGMIDKEKASALQVTRIRQICGYVHPETLVS</sequence>
<dbReference type="SUPFAM" id="SSF82199">
    <property type="entry name" value="SET domain"/>
    <property type="match status" value="1"/>
</dbReference>
<evidence type="ECO:0000256" key="4">
    <source>
        <dbReference type="PROSITE-ProRule" id="PRU00134"/>
    </source>
</evidence>
<gene>
    <name evidence="6" type="ORF">PM001_LOCUS10475</name>
</gene>
<reference evidence="6" key="1">
    <citation type="submission" date="2024-01" db="EMBL/GenBank/DDBJ databases">
        <authorList>
            <person name="Webb A."/>
        </authorList>
    </citation>
    <scope>NUCLEOTIDE SEQUENCE</scope>
    <source>
        <strain evidence="6">Pm1</strain>
    </source>
</reference>
<dbReference type="GO" id="GO:0008270">
    <property type="term" value="F:zinc ion binding"/>
    <property type="evidence" value="ECO:0007669"/>
    <property type="project" value="UniProtKB-KW"/>
</dbReference>
<protein>
    <recommendedName>
        <fullName evidence="5">MYND-type domain-containing protein</fullName>
    </recommendedName>
</protein>
<evidence type="ECO:0000256" key="3">
    <source>
        <dbReference type="ARBA" id="ARBA00022833"/>
    </source>
</evidence>
<dbReference type="PROSITE" id="PS01360">
    <property type="entry name" value="ZF_MYND_1"/>
    <property type="match status" value="1"/>
</dbReference>
<dbReference type="PANTHER" id="PTHR12197:SF251">
    <property type="entry name" value="EG:BACR7C10.4 PROTEIN"/>
    <property type="match status" value="1"/>
</dbReference>
<feature type="domain" description="MYND-type" evidence="5">
    <location>
        <begin position="170"/>
        <end position="209"/>
    </location>
</feature>
<dbReference type="CDD" id="cd20071">
    <property type="entry name" value="SET_SMYD"/>
    <property type="match status" value="1"/>
</dbReference>
<dbReference type="Gene3D" id="6.10.140.2220">
    <property type="match status" value="1"/>
</dbReference>
<proteinExistence type="predicted"/>
<dbReference type="PROSITE" id="PS50865">
    <property type="entry name" value="ZF_MYND_2"/>
    <property type="match status" value="1"/>
</dbReference>
<organism evidence="6 7">
    <name type="scientific">Peronospora matthiolae</name>
    <dbReference type="NCBI Taxonomy" id="2874970"/>
    <lineage>
        <taxon>Eukaryota</taxon>
        <taxon>Sar</taxon>
        <taxon>Stramenopiles</taxon>
        <taxon>Oomycota</taxon>
        <taxon>Peronosporomycetes</taxon>
        <taxon>Peronosporales</taxon>
        <taxon>Peronosporaceae</taxon>
        <taxon>Peronospora</taxon>
    </lineage>
</organism>
<dbReference type="Gene3D" id="2.170.270.10">
    <property type="entry name" value="SET domain"/>
    <property type="match status" value="1"/>
</dbReference>
<comment type="caution">
    <text evidence="6">The sequence shown here is derived from an EMBL/GenBank/DDBJ whole genome shotgun (WGS) entry which is preliminary data.</text>
</comment>